<dbReference type="RefSeq" id="WP_155139979.1">
    <property type="nucleotide sequence ID" value="NZ_BMGZ01000002.1"/>
</dbReference>
<keyword evidence="2 6" id="KW-0698">rRNA processing</keyword>
<dbReference type="EC" id="2.1.1.198" evidence="6"/>
<evidence type="ECO:0000259" key="7">
    <source>
        <dbReference type="Pfam" id="PF00590"/>
    </source>
</evidence>
<evidence type="ECO:0000259" key="8">
    <source>
        <dbReference type="Pfam" id="PF23016"/>
    </source>
</evidence>
<evidence type="ECO:0000313" key="12">
    <source>
        <dbReference type="Proteomes" id="UP000818603"/>
    </source>
</evidence>
<dbReference type="HAMAP" id="MF_01877">
    <property type="entry name" value="16SrRNA_methyltr_I"/>
    <property type="match status" value="1"/>
</dbReference>
<comment type="catalytic activity">
    <reaction evidence="6">
        <text>cytidine(1402) in 16S rRNA + S-adenosyl-L-methionine = 2'-O-methylcytidine(1402) in 16S rRNA + S-adenosyl-L-homocysteine + H(+)</text>
        <dbReference type="Rhea" id="RHEA:42924"/>
        <dbReference type="Rhea" id="RHEA-COMP:10285"/>
        <dbReference type="Rhea" id="RHEA-COMP:10286"/>
        <dbReference type="ChEBI" id="CHEBI:15378"/>
        <dbReference type="ChEBI" id="CHEBI:57856"/>
        <dbReference type="ChEBI" id="CHEBI:59789"/>
        <dbReference type="ChEBI" id="CHEBI:74495"/>
        <dbReference type="ChEBI" id="CHEBI:82748"/>
        <dbReference type="EC" id="2.1.1.198"/>
    </reaction>
</comment>
<evidence type="ECO:0000313" key="11">
    <source>
        <dbReference type="Proteomes" id="UP000621856"/>
    </source>
</evidence>
<dbReference type="FunFam" id="3.40.1010.10:FF:000007">
    <property type="entry name" value="Ribosomal RNA small subunit methyltransferase I"/>
    <property type="match status" value="1"/>
</dbReference>
<dbReference type="NCBIfam" id="TIGR00096">
    <property type="entry name" value="16S rRNA (cytidine(1402)-2'-O)-methyltransferase"/>
    <property type="match status" value="1"/>
</dbReference>
<feature type="domain" description="Tetrapyrrole methylase" evidence="7">
    <location>
        <begin position="7"/>
        <end position="201"/>
    </location>
</feature>
<dbReference type="GO" id="GO:0005737">
    <property type="term" value="C:cytoplasm"/>
    <property type="evidence" value="ECO:0007669"/>
    <property type="project" value="UniProtKB-SubCell"/>
</dbReference>
<keyword evidence="5 6" id="KW-0949">S-adenosyl-L-methionine</keyword>
<dbReference type="SUPFAM" id="SSF53790">
    <property type="entry name" value="Tetrapyrrole methylase"/>
    <property type="match status" value="1"/>
</dbReference>
<dbReference type="InterPro" id="IPR053910">
    <property type="entry name" value="RsmI_HTH"/>
</dbReference>
<comment type="function">
    <text evidence="6">Catalyzes the 2'-O-methylation of the ribose of cytidine 1402 (C1402) in 16S rRNA.</text>
</comment>
<dbReference type="Gene3D" id="3.30.950.10">
    <property type="entry name" value="Methyltransferase, Cobalt-precorrin-4 Transmethylase, Domain 2"/>
    <property type="match status" value="1"/>
</dbReference>
<evidence type="ECO:0000313" key="10">
    <source>
        <dbReference type="EMBL" id="NHK28185.1"/>
    </source>
</evidence>
<reference evidence="9" key="1">
    <citation type="journal article" date="2014" name="Int. J. Syst. Evol. Microbiol.">
        <title>Complete genome sequence of Corynebacterium casei LMG S-19264T (=DSM 44701T), isolated from a smear-ripened cheese.</title>
        <authorList>
            <consortium name="US DOE Joint Genome Institute (JGI-PGF)"/>
            <person name="Walter F."/>
            <person name="Albersmeier A."/>
            <person name="Kalinowski J."/>
            <person name="Ruckert C."/>
        </authorList>
    </citation>
    <scope>NUCLEOTIDE SEQUENCE</scope>
    <source>
        <strain evidence="9">CGMCC 1.14984</strain>
    </source>
</reference>
<dbReference type="InterPro" id="IPR000878">
    <property type="entry name" value="4pyrrol_Mease"/>
</dbReference>
<keyword evidence="4 6" id="KW-0808">Transferase</keyword>
<dbReference type="EMBL" id="BMGZ01000002">
    <property type="protein sequence ID" value="GGH97720.1"/>
    <property type="molecule type" value="Genomic_DNA"/>
</dbReference>
<protein>
    <recommendedName>
        <fullName evidence="6">Ribosomal RNA small subunit methyltransferase I</fullName>
        <ecNumber evidence="6">2.1.1.198</ecNumber>
    </recommendedName>
    <alternativeName>
        <fullName evidence="6">16S rRNA 2'-O-ribose C1402 methyltransferase</fullName>
    </alternativeName>
    <alternativeName>
        <fullName evidence="6">rRNA (cytidine-2'-O-)-methyltransferase RsmI</fullName>
    </alternativeName>
</protein>
<accession>A0A8J3A3N3</accession>
<dbReference type="PANTHER" id="PTHR46111">
    <property type="entry name" value="RIBOSOMAL RNA SMALL SUBUNIT METHYLTRANSFERASE I"/>
    <property type="match status" value="1"/>
</dbReference>
<evidence type="ECO:0000256" key="6">
    <source>
        <dbReference type="HAMAP-Rule" id="MF_01877"/>
    </source>
</evidence>
<evidence type="ECO:0000313" key="9">
    <source>
        <dbReference type="EMBL" id="GGH97720.1"/>
    </source>
</evidence>
<evidence type="ECO:0000256" key="2">
    <source>
        <dbReference type="ARBA" id="ARBA00022552"/>
    </source>
</evidence>
<dbReference type="AlphaFoldDB" id="A0A8J3A3N3"/>
<dbReference type="InterPro" id="IPR014776">
    <property type="entry name" value="4pyrrole_Mease_sub2"/>
</dbReference>
<dbReference type="PROSITE" id="PS01296">
    <property type="entry name" value="RSMI"/>
    <property type="match status" value="1"/>
</dbReference>
<keyword evidence="3 6" id="KW-0489">Methyltransferase</keyword>
<dbReference type="Proteomes" id="UP000818603">
    <property type="component" value="Unassembled WGS sequence"/>
</dbReference>
<dbReference type="InterPro" id="IPR018063">
    <property type="entry name" value="SAM_MeTrfase_RsmI_CS"/>
</dbReference>
<evidence type="ECO:0000256" key="4">
    <source>
        <dbReference type="ARBA" id="ARBA00022679"/>
    </source>
</evidence>
<proteinExistence type="inferred from homology"/>
<dbReference type="Gene3D" id="3.40.1010.10">
    <property type="entry name" value="Cobalt-precorrin-4 Transmethylase, Domain 1"/>
    <property type="match status" value="1"/>
</dbReference>
<dbReference type="GO" id="GO:0070677">
    <property type="term" value="F:rRNA (cytosine-2'-O-)-methyltransferase activity"/>
    <property type="evidence" value="ECO:0007669"/>
    <property type="project" value="UniProtKB-UniRule"/>
</dbReference>
<dbReference type="FunFam" id="3.30.950.10:FF:000002">
    <property type="entry name" value="Ribosomal RNA small subunit methyltransferase I"/>
    <property type="match status" value="1"/>
</dbReference>
<dbReference type="Pfam" id="PF23016">
    <property type="entry name" value="RsmI_C"/>
    <property type="match status" value="1"/>
</dbReference>
<sequence length="278" mass="29717">MSLQPGLYVAATPIGNLKDITLRVIEALREADLILCEDTRVTGKLLNAHSIKTPMKAYHDHNAARVRPEVLERLESGARICLVSDAGTPLISDPGYKLVREVRDAGLAVFTLPGPSAMVAALSVAGAPTDRFLFAGFLPVKSGARKSELEALKAVPATLVFYETGPRLASCLADMAEVLGSRKVAVARELTKLHEEVREGLPGDLSAVYMEEGAPKGEIVVVVHPPAEDEPGAADAEAIIEQLLEDHSVKEAATIAAEQTGLPRKQMYDIALTLKKGR</sequence>
<comment type="subcellular location">
    <subcellularLocation>
        <location evidence="6">Cytoplasm</location>
    </subcellularLocation>
</comment>
<dbReference type="PIRSF" id="PIRSF005917">
    <property type="entry name" value="MTase_YraL"/>
    <property type="match status" value="1"/>
</dbReference>
<dbReference type="InterPro" id="IPR014777">
    <property type="entry name" value="4pyrrole_Mease_sub1"/>
</dbReference>
<keyword evidence="12" id="KW-1185">Reference proteome</keyword>
<evidence type="ECO:0000256" key="3">
    <source>
        <dbReference type="ARBA" id="ARBA00022603"/>
    </source>
</evidence>
<reference evidence="10 12" key="2">
    <citation type="submission" date="2020-02" db="EMBL/GenBank/DDBJ databases">
        <title>Genome sequence of Parvularcula flava strain NH6-79.</title>
        <authorList>
            <person name="Abdul Karim M.H."/>
            <person name="Lam M.Q."/>
            <person name="Chen S.J."/>
            <person name="Yahya A."/>
            <person name="Shahir S."/>
            <person name="Shamsir M.S."/>
            <person name="Chong C.S."/>
        </authorList>
    </citation>
    <scope>NUCLEOTIDE SEQUENCE [LARGE SCALE GENOMIC DNA]</scope>
    <source>
        <strain evidence="10 12">NH6-79</strain>
    </source>
</reference>
<dbReference type="EMBL" id="VCJR02000002">
    <property type="protein sequence ID" value="NHK28185.1"/>
    <property type="molecule type" value="Genomic_DNA"/>
</dbReference>
<evidence type="ECO:0000256" key="1">
    <source>
        <dbReference type="ARBA" id="ARBA00022490"/>
    </source>
</evidence>
<comment type="similarity">
    <text evidence="6">Belongs to the methyltransferase superfamily. RsmI family.</text>
</comment>
<dbReference type="PANTHER" id="PTHR46111:SF1">
    <property type="entry name" value="RIBOSOMAL RNA SMALL SUBUNIT METHYLTRANSFERASE I"/>
    <property type="match status" value="1"/>
</dbReference>
<evidence type="ECO:0000256" key="5">
    <source>
        <dbReference type="ARBA" id="ARBA00022691"/>
    </source>
</evidence>
<name>A0A8J3A3N3_9PROT</name>
<dbReference type="Proteomes" id="UP000621856">
    <property type="component" value="Unassembled WGS sequence"/>
</dbReference>
<dbReference type="CDD" id="cd11648">
    <property type="entry name" value="RsmI"/>
    <property type="match status" value="1"/>
</dbReference>
<reference evidence="9" key="3">
    <citation type="submission" date="2020-09" db="EMBL/GenBank/DDBJ databases">
        <authorList>
            <person name="Sun Q."/>
            <person name="Zhou Y."/>
        </authorList>
    </citation>
    <scope>NUCLEOTIDE SEQUENCE</scope>
    <source>
        <strain evidence="9">CGMCC 1.14984</strain>
    </source>
</reference>
<keyword evidence="1 6" id="KW-0963">Cytoplasm</keyword>
<feature type="domain" description="RsmI HTH" evidence="8">
    <location>
        <begin position="231"/>
        <end position="275"/>
    </location>
</feature>
<comment type="caution">
    <text evidence="9">The sequence shown here is derived from an EMBL/GenBank/DDBJ whole genome shotgun (WGS) entry which is preliminary data.</text>
</comment>
<gene>
    <name evidence="6 9" type="primary">rsmI</name>
    <name evidence="10" type="ORF">FF098_009745</name>
    <name evidence="9" type="ORF">GCM10011355_19620</name>
</gene>
<organism evidence="9 11">
    <name type="scientific">Aquisalinus luteolus</name>
    <dbReference type="NCBI Taxonomy" id="1566827"/>
    <lineage>
        <taxon>Bacteria</taxon>
        <taxon>Pseudomonadati</taxon>
        <taxon>Pseudomonadota</taxon>
        <taxon>Alphaproteobacteria</taxon>
        <taxon>Parvularculales</taxon>
        <taxon>Parvularculaceae</taxon>
        <taxon>Aquisalinus</taxon>
    </lineage>
</organism>
<dbReference type="Pfam" id="PF00590">
    <property type="entry name" value="TP_methylase"/>
    <property type="match status" value="1"/>
</dbReference>
<dbReference type="InterPro" id="IPR008189">
    <property type="entry name" value="rRNA_ssu_MeTfrase_I"/>
</dbReference>
<dbReference type="InterPro" id="IPR035996">
    <property type="entry name" value="4pyrrol_Methylase_sf"/>
</dbReference>